<proteinExistence type="predicted"/>
<sequence length="134" mass="15034">MKTVKLNTNIDRHYSNNGQHAEQVARFTLTGEIVKADNKPFTAGADVLDIQIKSARATVCNGLDIRAHVALDVAKCYGYVLADFSKMYIMSPDEWIEFVEKFATTTTESPKNGGGIKLRLSHESKAMRRWLERA</sequence>
<organism evidence="1">
    <name type="scientific">Siphoviridae sp. ct2vX3</name>
    <dbReference type="NCBI Taxonomy" id="2825318"/>
    <lineage>
        <taxon>Viruses</taxon>
        <taxon>Duplodnaviria</taxon>
        <taxon>Heunggongvirae</taxon>
        <taxon>Uroviricota</taxon>
        <taxon>Caudoviricetes</taxon>
    </lineage>
</organism>
<reference evidence="1" key="1">
    <citation type="journal article" date="2021" name="Proc. Natl. Acad. Sci. U.S.A.">
        <title>A Catalog of Tens of Thousands of Viruses from Human Metagenomes Reveals Hidden Associations with Chronic Diseases.</title>
        <authorList>
            <person name="Tisza M.J."/>
            <person name="Buck C.B."/>
        </authorList>
    </citation>
    <scope>NUCLEOTIDE SEQUENCE</scope>
    <source>
        <strain evidence="1">Ct2vX3</strain>
    </source>
</reference>
<name>A0A8S5PZN9_9CAUD</name>
<evidence type="ECO:0000313" key="1">
    <source>
        <dbReference type="EMBL" id="DAE11732.1"/>
    </source>
</evidence>
<protein>
    <submittedName>
        <fullName evidence="1">Uncharacterized protein</fullName>
    </submittedName>
</protein>
<dbReference type="EMBL" id="BK015535">
    <property type="protein sequence ID" value="DAE11732.1"/>
    <property type="molecule type" value="Genomic_DNA"/>
</dbReference>
<accession>A0A8S5PZN9</accession>